<evidence type="ECO:0000313" key="1">
    <source>
        <dbReference type="EMBL" id="KAJ7534926.1"/>
    </source>
</evidence>
<gene>
    <name evidence="1" type="ORF">O6H91_12G010500</name>
</gene>
<dbReference type="EMBL" id="CM055103">
    <property type="protein sequence ID" value="KAJ7534926.1"/>
    <property type="molecule type" value="Genomic_DNA"/>
</dbReference>
<dbReference type="Proteomes" id="UP001162992">
    <property type="component" value="Chromosome 12"/>
</dbReference>
<sequence>MVESETERQEDQSGAGVAAEGKQESNAKREMEEDLDDAGGKEAVASEKPSSSTVLSVEEKFEMVRSIGEECIEENELRNLLAKKPVPICYDGFEPSGRMHIAQGVMKALNVNKLTDAGCIFKFWVADWFAQLNNKMGGDLKKIQTIGRYMIEVWKAVGMKLDRVEFIWSSEEINSRAAEYWPLVMDIARRNNLPRIIRCSQIMGRGEQEDLSAAQIFYPCMQCADIFFLKADICQLGMDQRKVNMLAREYCDDIKRRNKPIILSHHMLPGLKKGQEKMSKSDPTSAIYMEDEQHEVASKIKKAFCPPQEIEGNPCIDYIKYVVLPWCKEFKVDRSEETGGIKIYKSMEELLEDYRAGNLHPGDLKDALAKAINEILQPVRDHFKTNREAKDLLAKVKAFKVTR</sequence>
<name>A0ACC2BYV2_DIPCM</name>
<organism evidence="1 2">
    <name type="scientific">Diphasiastrum complanatum</name>
    <name type="common">Issler's clubmoss</name>
    <name type="synonym">Lycopodium complanatum</name>
    <dbReference type="NCBI Taxonomy" id="34168"/>
    <lineage>
        <taxon>Eukaryota</taxon>
        <taxon>Viridiplantae</taxon>
        <taxon>Streptophyta</taxon>
        <taxon>Embryophyta</taxon>
        <taxon>Tracheophyta</taxon>
        <taxon>Lycopodiopsida</taxon>
        <taxon>Lycopodiales</taxon>
        <taxon>Lycopodiaceae</taxon>
        <taxon>Lycopodioideae</taxon>
        <taxon>Diphasiastrum</taxon>
    </lineage>
</organism>
<evidence type="ECO:0000313" key="2">
    <source>
        <dbReference type="Proteomes" id="UP001162992"/>
    </source>
</evidence>
<reference evidence="2" key="1">
    <citation type="journal article" date="2024" name="Proc. Natl. Acad. Sci. U.S.A.">
        <title>Extraordinary preservation of gene collinearity over three hundred million years revealed in homosporous lycophytes.</title>
        <authorList>
            <person name="Li C."/>
            <person name="Wickell D."/>
            <person name="Kuo L.Y."/>
            <person name="Chen X."/>
            <person name="Nie B."/>
            <person name="Liao X."/>
            <person name="Peng D."/>
            <person name="Ji J."/>
            <person name="Jenkins J."/>
            <person name="Williams M."/>
            <person name="Shu S."/>
            <person name="Plott C."/>
            <person name="Barry K."/>
            <person name="Rajasekar S."/>
            <person name="Grimwood J."/>
            <person name="Han X."/>
            <person name="Sun S."/>
            <person name="Hou Z."/>
            <person name="He W."/>
            <person name="Dai G."/>
            <person name="Sun C."/>
            <person name="Schmutz J."/>
            <person name="Leebens-Mack J.H."/>
            <person name="Li F.W."/>
            <person name="Wang L."/>
        </authorList>
    </citation>
    <scope>NUCLEOTIDE SEQUENCE [LARGE SCALE GENOMIC DNA]</scope>
    <source>
        <strain evidence="2">cv. PW_Plant_1</strain>
    </source>
</reference>
<accession>A0ACC2BYV2</accession>
<comment type="caution">
    <text evidence="1">The sequence shown here is derived from an EMBL/GenBank/DDBJ whole genome shotgun (WGS) entry which is preliminary data.</text>
</comment>
<proteinExistence type="predicted"/>
<keyword evidence="2" id="KW-1185">Reference proteome</keyword>
<protein>
    <submittedName>
        <fullName evidence="1">Uncharacterized protein</fullName>
    </submittedName>
</protein>